<accession>A0A2A5J504</accession>
<reference evidence="1 2" key="1">
    <citation type="submission" date="2017-07" db="EMBL/GenBank/DDBJ databases">
        <title>Draft sequence of Rhodococcus enclensis 23b-28.</title>
        <authorList>
            <person name="Besaury L."/>
            <person name="Sancelme M."/>
            <person name="Amato P."/>
            <person name="Lallement A."/>
            <person name="Delort A.-M."/>
        </authorList>
    </citation>
    <scope>NUCLEOTIDE SEQUENCE [LARGE SCALE GENOMIC DNA]</scope>
    <source>
        <strain evidence="1 2">23b-28</strain>
    </source>
</reference>
<evidence type="ECO:0000313" key="2">
    <source>
        <dbReference type="Proteomes" id="UP000230886"/>
    </source>
</evidence>
<gene>
    <name evidence="1" type="ORF">CHR55_25265</name>
</gene>
<name>A0A2A5J504_RHOSG</name>
<proteinExistence type="predicted"/>
<sequence length="251" mass="26312">MHDRLDDRQVPADARNLSVSAIVSAPAVQWKRGKLSVISSTAHKHEPLHGRRPPADHRFLGFDPRVFPHALAILAVWMLWTVIVPAIDSAVSSEDPTGAGDRMAVTETVSFAVPAGWNVDSGFRTDQHGASDSLPRVTLTDGTVTVSVDADTFSGTADELLSQTDAVSLATNGSSVLAVSGARQPISTAGGLSGVQVSFDTPRSAGSVTTFVVDGKGIRVQVVGPPDQIAARSREITDMIASIGTHEGDTK</sequence>
<evidence type="ECO:0000313" key="1">
    <source>
        <dbReference type="EMBL" id="PCK24603.1"/>
    </source>
</evidence>
<organism evidence="1 2">
    <name type="scientific">Rhodococcus qingshengii</name>
    <dbReference type="NCBI Taxonomy" id="334542"/>
    <lineage>
        <taxon>Bacteria</taxon>
        <taxon>Bacillati</taxon>
        <taxon>Actinomycetota</taxon>
        <taxon>Actinomycetes</taxon>
        <taxon>Mycobacteriales</taxon>
        <taxon>Nocardiaceae</taxon>
        <taxon>Rhodococcus</taxon>
        <taxon>Rhodococcus erythropolis group</taxon>
    </lineage>
</organism>
<comment type="caution">
    <text evidence="1">The sequence shown here is derived from an EMBL/GenBank/DDBJ whole genome shotgun (WGS) entry which is preliminary data.</text>
</comment>
<dbReference type="Proteomes" id="UP000230886">
    <property type="component" value="Unassembled WGS sequence"/>
</dbReference>
<protein>
    <submittedName>
        <fullName evidence="1">Uncharacterized protein</fullName>
    </submittedName>
</protein>
<dbReference type="EMBL" id="NOVD01000027">
    <property type="protein sequence ID" value="PCK24603.1"/>
    <property type="molecule type" value="Genomic_DNA"/>
</dbReference>
<dbReference type="AlphaFoldDB" id="A0A2A5J504"/>